<evidence type="ECO:0000259" key="1">
    <source>
        <dbReference type="Pfam" id="PF07463"/>
    </source>
</evidence>
<dbReference type="InterPro" id="IPR036388">
    <property type="entry name" value="WH-like_DNA-bd_sf"/>
</dbReference>
<gene>
    <name evidence="2" type="ORF">FD41_GL000792</name>
</gene>
<dbReference type="Proteomes" id="UP000051966">
    <property type="component" value="Unassembled WGS sequence"/>
</dbReference>
<proteinExistence type="predicted"/>
<dbReference type="SUPFAM" id="SSF54060">
    <property type="entry name" value="His-Me finger endonucleases"/>
    <property type="match status" value="1"/>
</dbReference>
<name>A0A0R1VI04_9LACO</name>
<dbReference type="EMBL" id="AZFY01000114">
    <property type="protein sequence ID" value="KRM05026.1"/>
    <property type="molecule type" value="Genomic_DNA"/>
</dbReference>
<dbReference type="Gene3D" id="3.90.75.20">
    <property type="match status" value="1"/>
</dbReference>
<dbReference type="GO" id="GO:0016788">
    <property type="term" value="F:hydrolase activity, acting on ester bonds"/>
    <property type="evidence" value="ECO:0007669"/>
    <property type="project" value="InterPro"/>
</dbReference>
<dbReference type="InterPro" id="IPR010902">
    <property type="entry name" value="NUMOD4"/>
</dbReference>
<protein>
    <submittedName>
        <fullName evidence="2">Homing nuclease</fullName>
    </submittedName>
</protein>
<comment type="caution">
    <text evidence="2">The sequence shown here is derived from an EMBL/GenBank/DDBJ whole genome shotgun (WGS) entry which is preliminary data.</text>
</comment>
<dbReference type="PATRIC" id="fig|1423743.5.peg.818"/>
<dbReference type="RefSeq" id="WP_035181267.1">
    <property type="nucleotide sequence ID" value="NZ_AZFY01000114.1"/>
</dbReference>
<dbReference type="InterPro" id="IPR044925">
    <property type="entry name" value="His-Me_finger_sf"/>
</dbReference>
<dbReference type="AlphaFoldDB" id="A0A0R1VI04"/>
<evidence type="ECO:0000313" key="2">
    <source>
        <dbReference type="EMBL" id="KRM05026.1"/>
    </source>
</evidence>
<evidence type="ECO:0000313" key="3">
    <source>
        <dbReference type="Proteomes" id="UP000051966"/>
    </source>
</evidence>
<feature type="domain" description="NUMOD4" evidence="1">
    <location>
        <begin position="10"/>
        <end position="54"/>
    </location>
</feature>
<dbReference type="InterPro" id="IPR003647">
    <property type="entry name" value="Intron_nuc_1_rpt"/>
</dbReference>
<dbReference type="SUPFAM" id="SSF64496">
    <property type="entry name" value="DNA-binding domain of intron-encoded endonucleases"/>
    <property type="match status" value="1"/>
</dbReference>
<reference evidence="2 3" key="1">
    <citation type="journal article" date="2015" name="Genome Announc.">
        <title>Expanding the biotechnology potential of lactobacilli through comparative genomics of 213 strains and associated genera.</title>
        <authorList>
            <person name="Sun Z."/>
            <person name="Harris H.M."/>
            <person name="McCann A."/>
            <person name="Guo C."/>
            <person name="Argimon S."/>
            <person name="Zhang W."/>
            <person name="Yang X."/>
            <person name="Jeffery I.B."/>
            <person name="Cooney J.C."/>
            <person name="Kagawa T.F."/>
            <person name="Liu W."/>
            <person name="Song Y."/>
            <person name="Salvetti E."/>
            <person name="Wrobel A."/>
            <person name="Rasinkangas P."/>
            <person name="Parkhill J."/>
            <person name="Rea M.C."/>
            <person name="O'Sullivan O."/>
            <person name="Ritari J."/>
            <person name="Douillard F.P."/>
            <person name="Paul Ross R."/>
            <person name="Yang R."/>
            <person name="Briner A.E."/>
            <person name="Felis G.E."/>
            <person name="de Vos W.M."/>
            <person name="Barrangou R."/>
            <person name="Klaenhammer T.R."/>
            <person name="Caufield P.W."/>
            <person name="Cui Y."/>
            <person name="Zhang H."/>
            <person name="O'Toole P.W."/>
        </authorList>
    </citation>
    <scope>NUCLEOTIDE SEQUENCE [LARGE SCALE GENOMIC DNA]</scope>
    <source>
        <strain evidence="2 3">DSM 18382</strain>
    </source>
</reference>
<organism evidence="2 3">
    <name type="scientific">Lentilactobacillus farraginis DSM 18382 = JCM 14108</name>
    <dbReference type="NCBI Taxonomy" id="1423743"/>
    <lineage>
        <taxon>Bacteria</taxon>
        <taxon>Bacillati</taxon>
        <taxon>Bacillota</taxon>
        <taxon>Bacilli</taxon>
        <taxon>Lactobacillales</taxon>
        <taxon>Lactobacillaceae</taxon>
        <taxon>Lentilactobacillus</taxon>
    </lineage>
</organism>
<sequence>MSTRPESGTEIWKQIDGFPRYMISSFGRVKSLKEKEVRILKPNKTKFGYLQARLFRNGISHTKYIHRLVAKAFINNPDCLPQVNHKNEVKTDNHASNLEWCACRYNLIYGTRIERMSKSLTGRKLNVEVTARMSKPVKQLTMDGHLIKVWRSTREAARNGFNQSEISKCCRNKSRKHHGYRWQFYKEEEK</sequence>
<dbReference type="Gene3D" id="1.10.10.10">
    <property type="entry name" value="Winged helix-like DNA-binding domain superfamily/Winged helix DNA-binding domain"/>
    <property type="match status" value="1"/>
</dbReference>
<accession>A0A0R1VI04</accession>
<keyword evidence="3" id="KW-1185">Reference proteome</keyword>
<dbReference type="Pfam" id="PF07463">
    <property type="entry name" value="NUMOD4"/>
    <property type="match status" value="1"/>
</dbReference>
<dbReference type="SMART" id="SM00497">
    <property type="entry name" value="IENR1"/>
    <property type="match status" value="1"/>
</dbReference>
<dbReference type="OrthoDB" id="6631788at2"/>